<accession>A0A2K8NXT4</accession>
<keyword evidence="1" id="KW-0808">Transferase</keyword>
<gene>
    <name evidence="4" type="primary">dhaL</name>
    <name evidence="4" type="ORF">ELUMI_v1c07310</name>
</gene>
<evidence type="ECO:0000313" key="4">
    <source>
        <dbReference type="EMBL" id="ATZ17453.1"/>
    </source>
</evidence>
<evidence type="ECO:0000256" key="1">
    <source>
        <dbReference type="ARBA" id="ARBA00022679"/>
    </source>
</evidence>
<dbReference type="AlphaFoldDB" id="A0A2K8NXT4"/>
<dbReference type="InterPro" id="IPR036117">
    <property type="entry name" value="DhaL_dom_sf"/>
</dbReference>
<dbReference type="SUPFAM" id="SSF101473">
    <property type="entry name" value="DhaL-like"/>
    <property type="match status" value="1"/>
</dbReference>
<dbReference type="Proteomes" id="UP000232063">
    <property type="component" value="Chromosome"/>
</dbReference>
<dbReference type="OrthoDB" id="9800291at2"/>
<dbReference type="GO" id="GO:0019563">
    <property type="term" value="P:glycerol catabolic process"/>
    <property type="evidence" value="ECO:0007669"/>
    <property type="project" value="TreeGrafter"/>
</dbReference>
<sequence>MNYISVIKKILDKLDEHKSLLNDLDQAIGDGDHGTNMVRGFQAVVDDEQNLKDLEPSVLFKKIALILMSKIGGSSGPLIGTFFINLGKTWTGLSQTEIAHAFHAGAMSLQQFGKAELGEKTMVDALNPAVDALSNNVNLPMKAFFEQGYLAAKIGAINTKEMVAKKGRASYLGPRSVGHVDPGAQSIAFIFEALYEVV</sequence>
<dbReference type="InterPro" id="IPR012737">
    <property type="entry name" value="DhaK_L_YcgS"/>
</dbReference>
<dbReference type="NCBIfam" id="TIGR02365">
    <property type="entry name" value="dha_L_ycgS"/>
    <property type="match status" value="1"/>
</dbReference>
<dbReference type="Pfam" id="PF02734">
    <property type="entry name" value="Dak2"/>
    <property type="match status" value="1"/>
</dbReference>
<dbReference type="PANTHER" id="PTHR28629">
    <property type="entry name" value="TRIOKINASE/FMN CYCLASE"/>
    <property type="match status" value="1"/>
</dbReference>
<dbReference type="SMART" id="SM01120">
    <property type="entry name" value="Dak2"/>
    <property type="match status" value="1"/>
</dbReference>
<dbReference type="Gene3D" id="1.25.40.340">
    <property type="match status" value="1"/>
</dbReference>
<organism evidence="4 5">
    <name type="scientific">Williamsoniiplasma luminosum</name>
    <dbReference type="NCBI Taxonomy" id="214888"/>
    <lineage>
        <taxon>Bacteria</taxon>
        <taxon>Bacillati</taxon>
        <taxon>Mycoplasmatota</taxon>
        <taxon>Mollicutes</taxon>
        <taxon>Entomoplasmatales</taxon>
        <taxon>Williamsoniiplasma</taxon>
    </lineage>
</organism>
<dbReference type="PANTHER" id="PTHR28629:SF4">
    <property type="entry name" value="TRIOKINASE_FMN CYCLASE"/>
    <property type="match status" value="1"/>
</dbReference>
<evidence type="ECO:0000256" key="2">
    <source>
        <dbReference type="ARBA" id="ARBA00022777"/>
    </source>
</evidence>
<evidence type="ECO:0000259" key="3">
    <source>
        <dbReference type="PROSITE" id="PS51480"/>
    </source>
</evidence>
<dbReference type="GO" id="GO:0005829">
    <property type="term" value="C:cytosol"/>
    <property type="evidence" value="ECO:0007669"/>
    <property type="project" value="TreeGrafter"/>
</dbReference>
<dbReference type="KEGG" id="elj:ELUMI_v1c07310"/>
<name>A0A2K8NXT4_9MOLU</name>
<dbReference type="EMBL" id="CP024963">
    <property type="protein sequence ID" value="ATZ17453.1"/>
    <property type="molecule type" value="Genomic_DNA"/>
</dbReference>
<protein>
    <submittedName>
        <fullName evidence="4">Dihydroxyacetone kinase subunit L</fullName>
    </submittedName>
</protein>
<dbReference type="InterPro" id="IPR050861">
    <property type="entry name" value="Dihydroxyacetone_Kinase"/>
</dbReference>
<dbReference type="PROSITE" id="PS51480">
    <property type="entry name" value="DHAL"/>
    <property type="match status" value="1"/>
</dbReference>
<keyword evidence="2 4" id="KW-0418">Kinase</keyword>
<keyword evidence="5" id="KW-1185">Reference proteome</keyword>
<dbReference type="InterPro" id="IPR004007">
    <property type="entry name" value="DhaL_dom"/>
</dbReference>
<proteinExistence type="predicted"/>
<dbReference type="GO" id="GO:0004371">
    <property type="term" value="F:glycerone kinase activity"/>
    <property type="evidence" value="ECO:0007669"/>
    <property type="project" value="InterPro"/>
</dbReference>
<feature type="domain" description="DhaL" evidence="3">
    <location>
        <begin position="1"/>
        <end position="196"/>
    </location>
</feature>
<dbReference type="RefSeq" id="WP_025734556.1">
    <property type="nucleotide sequence ID" value="NZ_CP024963.1"/>
</dbReference>
<evidence type="ECO:0000313" key="5">
    <source>
        <dbReference type="Proteomes" id="UP000232063"/>
    </source>
</evidence>
<dbReference type="FunFam" id="1.25.40.340:FF:000002">
    <property type="entry name" value="Dihydroxyacetone kinase, L subunit"/>
    <property type="match status" value="1"/>
</dbReference>
<reference evidence="4 5" key="1">
    <citation type="submission" date="2017-11" db="EMBL/GenBank/DDBJ databases">
        <title>Genome sequence of Entomoplasma luminosum PIMN-1 (ATCC 49195).</title>
        <authorList>
            <person name="Lo W.-S."/>
            <person name="Gasparich G.E."/>
            <person name="Kuo C.-H."/>
        </authorList>
    </citation>
    <scope>NUCLEOTIDE SEQUENCE [LARGE SCALE GENOMIC DNA]</scope>
    <source>
        <strain evidence="4 5">PIMN-1</strain>
    </source>
</reference>